<dbReference type="RefSeq" id="WP_184539124.1">
    <property type="nucleotide sequence ID" value="NZ_JACHMP010000001.1"/>
</dbReference>
<feature type="compositionally biased region" description="Low complexity" evidence="1">
    <location>
        <begin position="108"/>
        <end position="132"/>
    </location>
</feature>
<keyword evidence="2" id="KW-0732">Signal</keyword>
<keyword evidence="4" id="KW-1185">Reference proteome</keyword>
<evidence type="ECO:0000256" key="1">
    <source>
        <dbReference type="SAM" id="MobiDB-lite"/>
    </source>
</evidence>
<gene>
    <name evidence="3" type="ORF">F4562_002153</name>
</gene>
<comment type="caution">
    <text evidence="3">The sequence shown here is derived from an EMBL/GenBank/DDBJ whole genome shotgun (WGS) entry which is preliminary data.</text>
</comment>
<dbReference type="AlphaFoldDB" id="A0A7W9IEM1"/>
<evidence type="ECO:0000256" key="2">
    <source>
        <dbReference type="SAM" id="SignalP"/>
    </source>
</evidence>
<evidence type="ECO:0000313" key="3">
    <source>
        <dbReference type="EMBL" id="MBB5819091.1"/>
    </source>
</evidence>
<feature type="region of interest" description="Disordered" evidence="1">
    <location>
        <begin position="34"/>
        <end position="148"/>
    </location>
</feature>
<proteinExistence type="predicted"/>
<name>A0A7W9IEM1_9ACTN</name>
<accession>A0A7W9IEM1</accession>
<reference evidence="3 4" key="1">
    <citation type="submission" date="2020-08" db="EMBL/GenBank/DDBJ databases">
        <title>Sequencing the genomes of 1000 actinobacteria strains.</title>
        <authorList>
            <person name="Klenk H.-P."/>
        </authorList>
    </citation>
    <scope>NUCLEOTIDE SEQUENCE [LARGE SCALE GENOMIC DNA]</scope>
    <source>
        <strain evidence="3 4">DSM 46887</strain>
    </source>
</reference>
<evidence type="ECO:0000313" key="4">
    <source>
        <dbReference type="Proteomes" id="UP000540685"/>
    </source>
</evidence>
<organism evidence="3 4">
    <name type="scientific">Streptosporangium becharense</name>
    <dbReference type="NCBI Taxonomy" id="1816182"/>
    <lineage>
        <taxon>Bacteria</taxon>
        <taxon>Bacillati</taxon>
        <taxon>Actinomycetota</taxon>
        <taxon>Actinomycetes</taxon>
        <taxon>Streptosporangiales</taxon>
        <taxon>Streptosporangiaceae</taxon>
        <taxon>Streptosporangium</taxon>
    </lineage>
</organism>
<feature type="chain" id="PRO_5031507191" description="Lectin-like protein BA14k" evidence="2">
    <location>
        <begin position="26"/>
        <end position="167"/>
    </location>
</feature>
<sequence length="167" mass="17420">MSGRHSSVILRSALVVSLALPQGFAAEVLAAPSPAGAGVTTRPAQPEDPCHGRGHGCAKGVSDGRADGARCIAESPGSHPDSGQPDYGHGYSIGHAAGWAQSKCGERAPAQPQNPAEPQQSRRAQQRAAGEARGADDAATFHRCKRSSYRGQSRAYKRGYRAANQYC</sequence>
<dbReference type="Proteomes" id="UP000540685">
    <property type="component" value="Unassembled WGS sequence"/>
</dbReference>
<dbReference type="EMBL" id="JACHMP010000001">
    <property type="protein sequence ID" value="MBB5819091.1"/>
    <property type="molecule type" value="Genomic_DNA"/>
</dbReference>
<feature type="signal peptide" evidence="2">
    <location>
        <begin position="1"/>
        <end position="25"/>
    </location>
</feature>
<evidence type="ECO:0008006" key="5">
    <source>
        <dbReference type="Google" id="ProtNLM"/>
    </source>
</evidence>
<protein>
    <recommendedName>
        <fullName evidence="5">Lectin-like protein BA14k</fullName>
    </recommendedName>
</protein>